<dbReference type="PANTHER" id="PTHR47843">
    <property type="entry name" value="BTB DOMAIN-CONTAINING PROTEIN-RELATED"/>
    <property type="match status" value="1"/>
</dbReference>
<dbReference type="OrthoDB" id="3794732at2759"/>
<organism evidence="2 3">
    <name type="scientific">Lophiotrema nucula</name>
    <dbReference type="NCBI Taxonomy" id="690887"/>
    <lineage>
        <taxon>Eukaryota</taxon>
        <taxon>Fungi</taxon>
        <taxon>Dikarya</taxon>
        <taxon>Ascomycota</taxon>
        <taxon>Pezizomycotina</taxon>
        <taxon>Dothideomycetes</taxon>
        <taxon>Pleosporomycetidae</taxon>
        <taxon>Pleosporales</taxon>
        <taxon>Lophiotremataceae</taxon>
        <taxon>Lophiotrema</taxon>
    </lineage>
</organism>
<proteinExistence type="predicted"/>
<dbReference type="EMBL" id="ML977311">
    <property type="protein sequence ID" value="KAF2122114.1"/>
    <property type="molecule type" value="Genomic_DNA"/>
</dbReference>
<dbReference type="AlphaFoldDB" id="A0A6A5ZSZ1"/>
<gene>
    <name evidence="2" type="ORF">BDV96DRAFT_640179</name>
</gene>
<dbReference type="PROSITE" id="PS50097">
    <property type="entry name" value="BTB"/>
    <property type="match status" value="1"/>
</dbReference>
<evidence type="ECO:0000313" key="3">
    <source>
        <dbReference type="Proteomes" id="UP000799770"/>
    </source>
</evidence>
<accession>A0A6A5ZSZ1</accession>
<dbReference type="InterPro" id="IPR011333">
    <property type="entry name" value="SKP1/BTB/POZ_sf"/>
</dbReference>
<keyword evidence="3" id="KW-1185">Reference proteome</keyword>
<dbReference type="InterPro" id="IPR000210">
    <property type="entry name" value="BTB/POZ_dom"/>
</dbReference>
<dbReference type="CDD" id="cd18186">
    <property type="entry name" value="BTB_POZ_ZBTB_KLHL-like"/>
    <property type="match status" value="1"/>
</dbReference>
<feature type="domain" description="BTB" evidence="1">
    <location>
        <begin position="32"/>
        <end position="92"/>
    </location>
</feature>
<reference evidence="2" key="1">
    <citation type="journal article" date="2020" name="Stud. Mycol.">
        <title>101 Dothideomycetes genomes: a test case for predicting lifestyles and emergence of pathogens.</title>
        <authorList>
            <person name="Haridas S."/>
            <person name="Albert R."/>
            <person name="Binder M."/>
            <person name="Bloem J."/>
            <person name="Labutti K."/>
            <person name="Salamov A."/>
            <person name="Andreopoulos B."/>
            <person name="Baker S."/>
            <person name="Barry K."/>
            <person name="Bills G."/>
            <person name="Bluhm B."/>
            <person name="Cannon C."/>
            <person name="Castanera R."/>
            <person name="Culley D."/>
            <person name="Daum C."/>
            <person name="Ezra D."/>
            <person name="Gonzalez J."/>
            <person name="Henrissat B."/>
            <person name="Kuo A."/>
            <person name="Liang C."/>
            <person name="Lipzen A."/>
            <person name="Lutzoni F."/>
            <person name="Magnuson J."/>
            <person name="Mondo S."/>
            <person name="Nolan M."/>
            <person name="Ohm R."/>
            <person name="Pangilinan J."/>
            <person name="Park H.-J."/>
            <person name="Ramirez L."/>
            <person name="Alfaro M."/>
            <person name="Sun H."/>
            <person name="Tritt A."/>
            <person name="Yoshinaga Y."/>
            <person name="Zwiers L.-H."/>
            <person name="Turgeon B."/>
            <person name="Goodwin S."/>
            <person name="Spatafora J."/>
            <person name="Crous P."/>
            <person name="Grigoriev I."/>
        </authorList>
    </citation>
    <scope>NUCLEOTIDE SEQUENCE</scope>
    <source>
        <strain evidence="2">CBS 627.86</strain>
    </source>
</reference>
<sequence>MESSQFSPPPAKLARTSLGSEMGQTSINITGTTVEVKVESETFYVHKNIICAKSPFFRNATKPEWTTSSAQPIELTDTTPETFRTYVAYLYS</sequence>
<dbReference type="Proteomes" id="UP000799770">
    <property type="component" value="Unassembled WGS sequence"/>
</dbReference>
<name>A0A6A5ZSZ1_9PLEO</name>
<evidence type="ECO:0000313" key="2">
    <source>
        <dbReference type="EMBL" id="KAF2122114.1"/>
    </source>
</evidence>
<protein>
    <recommendedName>
        <fullName evidence="1">BTB domain-containing protein</fullName>
    </recommendedName>
</protein>
<dbReference type="Pfam" id="PF00651">
    <property type="entry name" value="BTB"/>
    <property type="match status" value="1"/>
</dbReference>
<dbReference type="SUPFAM" id="SSF54695">
    <property type="entry name" value="POZ domain"/>
    <property type="match status" value="1"/>
</dbReference>
<evidence type="ECO:0000259" key="1">
    <source>
        <dbReference type="PROSITE" id="PS50097"/>
    </source>
</evidence>
<dbReference type="Gene3D" id="3.30.710.10">
    <property type="entry name" value="Potassium Channel Kv1.1, Chain A"/>
    <property type="match status" value="1"/>
</dbReference>